<dbReference type="AlphaFoldDB" id="A0A2A4WRR4"/>
<dbReference type="Proteomes" id="UP000218767">
    <property type="component" value="Unassembled WGS sequence"/>
</dbReference>
<protein>
    <submittedName>
        <fullName evidence="5">Quinoprotein glucose dehydrogenase</fullName>
    </submittedName>
</protein>
<dbReference type="Gene3D" id="2.140.10.10">
    <property type="entry name" value="Quinoprotein alcohol dehydrogenase-like superfamily"/>
    <property type="match status" value="2"/>
</dbReference>
<gene>
    <name evidence="5" type="ORF">COB20_16490</name>
</gene>
<feature type="domain" description="Pyrrolo-quinoline quinone repeat" evidence="4">
    <location>
        <begin position="28"/>
        <end position="546"/>
    </location>
</feature>
<keyword evidence="3" id="KW-0560">Oxidoreductase</keyword>
<comment type="cofactor">
    <cofactor evidence="1">
        <name>pyrroloquinoline quinone</name>
        <dbReference type="ChEBI" id="CHEBI:58442"/>
    </cofactor>
</comment>
<evidence type="ECO:0000313" key="5">
    <source>
        <dbReference type="EMBL" id="PCI73010.1"/>
    </source>
</evidence>
<dbReference type="PANTHER" id="PTHR32303">
    <property type="entry name" value="QUINOPROTEIN ALCOHOL DEHYDROGENASE (CYTOCHROME C)"/>
    <property type="match status" value="1"/>
</dbReference>
<evidence type="ECO:0000256" key="1">
    <source>
        <dbReference type="ARBA" id="ARBA00001931"/>
    </source>
</evidence>
<dbReference type="InterPro" id="IPR018391">
    <property type="entry name" value="PQQ_b-propeller_rpt"/>
</dbReference>
<dbReference type="InterPro" id="IPR011047">
    <property type="entry name" value="Quinoprotein_ADH-like_sf"/>
</dbReference>
<dbReference type="SUPFAM" id="SSF50998">
    <property type="entry name" value="Quinoprotein alcohol dehydrogenase-like"/>
    <property type="match status" value="1"/>
</dbReference>
<accession>A0A2A4WRR4</accession>
<feature type="non-terminal residue" evidence="5">
    <location>
        <position position="1"/>
    </location>
</feature>
<evidence type="ECO:0000259" key="4">
    <source>
        <dbReference type="Pfam" id="PF01011"/>
    </source>
</evidence>
<evidence type="ECO:0000256" key="3">
    <source>
        <dbReference type="ARBA" id="ARBA00023002"/>
    </source>
</evidence>
<reference evidence="6" key="1">
    <citation type="submission" date="2017-08" db="EMBL/GenBank/DDBJ databases">
        <title>A dynamic microbial community with high functional redundancy inhabits the cold, oxic subseafloor aquifer.</title>
        <authorList>
            <person name="Tully B.J."/>
            <person name="Wheat C.G."/>
            <person name="Glazer B.T."/>
            <person name="Huber J.A."/>
        </authorList>
    </citation>
    <scope>NUCLEOTIDE SEQUENCE [LARGE SCALE GENOMIC DNA]</scope>
</reference>
<dbReference type="Pfam" id="PF01011">
    <property type="entry name" value="PQQ"/>
    <property type="match status" value="1"/>
</dbReference>
<proteinExistence type="inferred from homology"/>
<evidence type="ECO:0000313" key="6">
    <source>
        <dbReference type="Proteomes" id="UP000218767"/>
    </source>
</evidence>
<dbReference type="InterPro" id="IPR002372">
    <property type="entry name" value="PQQ_rpt_dom"/>
</dbReference>
<comment type="caution">
    <text evidence="5">The sequence shown here is derived from an EMBL/GenBank/DDBJ whole genome shotgun (WGS) entry which is preliminary data.</text>
</comment>
<dbReference type="EMBL" id="NVUL01000132">
    <property type="protein sequence ID" value="PCI73010.1"/>
    <property type="molecule type" value="Genomic_DNA"/>
</dbReference>
<dbReference type="SMART" id="SM00564">
    <property type="entry name" value="PQQ"/>
    <property type="match status" value="6"/>
</dbReference>
<sequence>LGGAQDLNAAPFDGTTQHVSVDLSGVPSGPIVVDGVMYLPAADRVIALDPLSGEELWTHRVSESTASRRGVSYWPGDNGTRPRILYTAGRRLVALDAATGELASEFGDSGEIDMQIPYNSVAMVFENTVIVGANTPRGATGGIGNARAFDARSGEKVWEFESVPGPGSLGHDTWEGDSWRGRLGANAWPFYFTVDEQRGLIYLPLASPIPFGYGGDRAGNNLFSNSLVAVDIRSGEYRWHFQTIHHDLWDHDPPAPPALFNIEKDGDLIPALGVTTKSGYLYLLNRETGEAIFDIEERAVPASDVPGEETSPTQPIPTNPPALARVSFEASDLVTAADTSVEHAAACSELLANSGNVTNQGPFTPWAYRPNGAGNNTTLLFPGLTGGPNWGGVAFDPASKYAFVFAGDIGSFGWVEESEDGAEYPMQRRGPRPGNFQVTIDGMSLPCQKPPWGTLSAVDTTTGNIAWQQRIGLSEVLPEENQNTGRPGRAAALVTAGNLLFIAATDDNRLRALDTTTGRQLWETTLAKRGNANPMTYRGADGNQYVVISATDTLRAFRLP</sequence>
<dbReference type="PANTHER" id="PTHR32303:SF4">
    <property type="entry name" value="QUINOPROTEIN GLUCOSE DEHYDROGENASE"/>
    <property type="match status" value="1"/>
</dbReference>
<organism evidence="5 6">
    <name type="scientific">SAR86 cluster bacterium</name>
    <dbReference type="NCBI Taxonomy" id="2030880"/>
    <lineage>
        <taxon>Bacteria</taxon>
        <taxon>Pseudomonadati</taxon>
        <taxon>Pseudomonadota</taxon>
        <taxon>Gammaproteobacteria</taxon>
        <taxon>SAR86 cluster</taxon>
    </lineage>
</organism>
<comment type="similarity">
    <text evidence="2">Belongs to the bacterial PQQ dehydrogenase family.</text>
</comment>
<dbReference type="GO" id="GO:0016491">
    <property type="term" value="F:oxidoreductase activity"/>
    <property type="evidence" value="ECO:0007669"/>
    <property type="project" value="UniProtKB-KW"/>
</dbReference>
<name>A0A2A4WRR4_9GAMM</name>
<evidence type="ECO:0000256" key="2">
    <source>
        <dbReference type="ARBA" id="ARBA00008156"/>
    </source>
</evidence>